<evidence type="ECO:0000256" key="1">
    <source>
        <dbReference type="ARBA" id="ARBA00009986"/>
    </source>
</evidence>
<dbReference type="AlphaFoldDB" id="A0A2N5S5Q9"/>
<comment type="similarity">
    <text evidence="1">Belongs to the aldehyde dehydrogenase family.</text>
</comment>
<protein>
    <recommendedName>
        <fullName evidence="2">Aldehyde dehydrogenase domain-containing protein</fullName>
    </recommendedName>
</protein>
<dbReference type="Pfam" id="PF00171">
    <property type="entry name" value="Aldedh"/>
    <property type="match status" value="1"/>
</dbReference>
<dbReference type="InterPro" id="IPR016162">
    <property type="entry name" value="Ald_DH_N"/>
</dbReference>
<gene>
    <name evidence="3" type="ORF">PCASD_24860</name>
</gene>
<reference evidence="3 4" key="1">
    <citation type="submission" date="2017-11" db="EMBL/GenBank/DDBJ databases">
        <title>De novo assembly and phasing of dikaryotic genomes from two isolates of Puccinia coronata f. sp. avenae, the causal agent of oat crown rust.</title>
        <authorList>
            <person name="Miller M.E."/>
            <person name="Zhang Y."/>
            <person name="Omidvar V."/>
            <person name="Sperschneider J."/>
            <person name="Schwessinger B."/>
            <person name="Raley C."/>
            <person name="Palmer J.M."/>
            <person name="Garnica D."/>
            <person name="Upadhyaya N."/>
            <person name="Rathjen J."/>
            <person name="Taylor J.M."/>
            <person name="Park R.F."/>
            <person name="Dodds P.N."/>
            <person name="Hirsch C.D."/>
            <person name="Kianian S.F."/>
            <person name="Figueroa M."/>
        </authorList>
    </citation>
    <scope>NUCLEOTIDE SEQUENCE [LARGE SCALE GENOMIC DNA]</scope>
    <source>
        <strain evidence="3">12SD80</strain>
    </source>
</reference>
<feature type="non-terminal residue" evidence="3">
    <location>
        <position position="231"/>
    </location>
</feature>
<organism evidence="3 4">
    <name type="scientific">Puccinia coronata f. sp. avenae</name>
    <dbReference type="NCBI Taxonomy" id="200324"/>
    <lineage>
        <taxon>Eukaryota</taxon>
        <taxon>Fungi</taxon>
        <taxon>Dikarya</taxon>
        <taxon>Basidiomycota</taxon>
        <taxon>Pucciniomycotina</taxon>
        <taxon>Pucciniomycetes</taxon>
        <taxon>Pucciniales</taxon>
        <taxon>Pucciniaceae</taxon>
        <taxon>Puccinia</taxon>
    </lineage>
</organism>
<accession>A0A2N5S5Q9</accession>
<dbReference type="InterPro" id="IPR016161">
    <property type="entry name" value="Ald_DH/histidinol_DH"/>
</dbReference>
<evidence type="ECO:0000313" key="4">
    <source>
        <dbReference type="Proteomes" id="UP000235392"/>
    </source>
</evidence>
<dbReference type="PANTHER" id="PTHR11699">
    <property type="entry name" value="ALDEHYDE DEHYDROGENASE-RELATED"/>
    <property type="match status" value="1"/>
</dbReference>
<evidence type="ECO:0000313" key="3">
    <source>
        <dbReference type="EMBL" id="PLW08558.1"/>
    </source>
</evidence>
<dbReference type="InterPro" id="IPR015590">
    <property type="entry name" value="Aldehyde_DH_dom"/>
</dbReference>
<feature type="domain" description="Aldehyde dehydrogenase" evidence="2">
    <location>
        <begin position="33"/>
        <end position="180"/>
    </location>
</feature>
<dbReference type="Gene3D" id="3.40.605.10">
    <property type="entry name" value="Aldehyde Dehydrogenase, Chain A, domain 1"/>
    <property type="match status" value="1"/>
</dbReference>
<sequence length="231" mass="24585">MTSQKAAANVKVAITSRDRSVQLCTGLFISNEFVEGRGETIVSINPADQAVLAAVHSASVDDIDQAVKAARQAANTSWGTNTPATERASLMNKLADIMEARLEDLAVLETLDSGKGITWARGDITESIGAFRYYAGLAFSGTDGQVLEGCDATGISFTRQEPLGVVAQIVPWNYPIMVSLEEEVKSCKSEVLKALTFLAPDDGVESGPGSRSRMRDCFQASGTYPARDASI</sequence>
<evidence type="ECO:0000259" key="2">
    <source>
        <dbReference type="Pfam" id="PF00171"/>
    </source>
</evidence>
<dbReference type="SUPFAM" id="SSF53720">
    <property type="entry name" value="ALDH-like"/>
    <property type="match status" value="1"/>
</dbReference>
<dbReference type="EMBL" id="PGCI01001057">
    <property type="protein sequence ID" value="PLW08558.1"/>
    <property type="molecule type" value="Genomic_DNA"/>
</dbReference>
<dbReference type="GO" id="GO:0016491">
    <property type="term" value="F:oxidoreductase activity"/>
    <property type="evidence" value="ECO:0007669"/>
    <property type="project" value="InterPro"/>
</dbReference>
<proteinExistence type="inferred from homology"/>
<dbReference type="Proteomes" id="UP000235392">
    <property type="component" value="Unassembled WGS sequence"/>
</dbReference>
<name>A0A2N5S5Q9_9BASI</name>
<comment type="caution">
    <text evidence="3">The sequence shown here is derived from an EMBL/GenBank/DDBJ whole genome shotgun (WGS) entry which is preliminary data.</text>
</comment>